<comment type="caution">
    <text evidence="3">The sequence shown here is derived from an EMBL/GenBank/DDBJ whole genome shotgun (WGS) entry which is preliminary data.</text>
</comment>
<feature type="compositionally biased region" description="Low complexity" evidence="1">
    <location>
        <begin position="179"/>
        <end position="192"/>
    </location>
</feature>
<dbReference type="Proteomes" id="UP000663864">
    <property type="component" value="Unassembled WGS sequence"/>
</dbReference>
<dbReference type="AlphaFoldDB" id="A0A819DCU8"/>
<feature type="region of interest" description="Disordered" evidence="1">
    <location>
        <begin position="78"/>
        <end position="125"/>
    </location>
</feature>
<feature type="compositionally biased region" description="Low complexity" evidence="1">
    <location>
        <begin position="91"/>
        <end position="117"/>
    </location>
</feature>
<organism evidence="3 4">
    <name type="scientific">Rotaria sordida</name>
    <dbReference type="NCBI Taxonomy" id="392033"/>
    <lineage>
        <taxon>Eukaryota</taxon>
        <taxon>Metazoa</taxon>
        <taxon>Spiralia</taxon>
        <taxon>Gnathifera</taxon>
        <taxon>Rotifera</taxon>
        <taxon>Eurotatoria</taxon>
        <taxon>Bdelloidea</taxon>
        <taxon>Philodinida</taxon>
        <taxon>Philodinidae</taxon>
        <taxon>Rotaria</taxon>
    </lineage>
</organism>
<feature type="compositionally biased region" description="Polar residues" evidence="1">
    <location>
        <begin position="162"/>
        <end position="178"/>
    </location>
</feature>
<name>A0A819DCU8_9BILA</name>
<sequence length="237" mass="27458">MSESMKLRHLLKKAKPTLQYEVRKRKPTTIKQFLEYAKESEELLQLSNLETEVERYDHNNTNSNNQITSNVTLTRTNASNPHIDATSFPTYNRKMNNNNYYNSNKYYNNRSNDNNSRPSQLLDSSRSFNSFNSSFRRNNSLYLSDQPTKSKQQFHSNIQRTNYNFSPISSKNQTKSSYQHNNNTSNTNRTNNQTHQVNNIIDTHIPSSSQPTPLLSNSDICTQCQQTGHQASACPRF</sequence>
<feature type="region of interest" description="Disordered" evidence="1">
    <location>
        <begin position="162"/>
        <end position="192"/>
    </location>
</feature>
<dbReference type="EMBL" id="CAJOBD010001841">
    <property type="protein sequence ID" value="CAF3835437.1"/>
    <property type="molecule type" value="Genomic_DNA"/>
</dbReference>
<evidence type="ECO:0000313" key="3">
    <source>
        <dbReference type="EMBL" id="CAF3835437.1"/>
    </source>
</evidence>
<evidence type="ECO:0008006" key="5">
    <source>
        <dbReference type="Google" id="ProtNLM"/>
    </source>
</evidence>
<dbReference type="Proteomes" id="UP000663836">
    <property type="component" value="Unassembled WGS sequence"/>
</dbReference>
<evidence type="ECO:0000313" key="2">
    <source>
        <dbReference type="EMBL" id="CAF1465751.1"/>
    </source>
</evidence>
<proteinExistence type="predicted"/>
<gene>
    <name evidence="3" type="ORF">JBS370_LOCUS17321</name>
    <name evidence="2" type="ORF">ZHD862_LOCUS35903</name>
</gene>
<evidence type="ECO:0000313" key="4">
    <source>
        <dbReference type="Proteomes" id="UP000663836"/>
    </source>
</evidence>
<dbReference type="EMBL" id="CAJNOT010005440">
    <property type="protein sequence ID" value="CAF1465751.1"/>
    <property type="molecule type" value="Genomic_DNA"/>
</dbReference>
<accession>A0A819DCU8</accession>
<evidence type="ECO:0000256" key="1">
    <source>
        <dbReference type="SAM" id="MobiDB-lite"/>
    </source>
</evidence>
<protein>
    <recommendedName>
        <fullName evidence="5">CCHC-type domain-containing protein</fullName>
    </recommendedName>
</protein>
<reference evidence="3" key="1">
    <citation type="submission" date="2021-02" db="EMBL/GenBank/DDBJ databases">
        <authorList>
            <person name="Nowell W R."/>
        </authorList>
    </citation>
    <scope>NUCLEOTIDE SEQUENCE</scope>
</reference>